<dbReference type="InterPro" id="IPR036028">
    <property type="entry name" value="SH3-like_dom_sf"/>
</dbReference>
<dbReference type="PANTHER" id="PTHR12301:SF4">
    <property type="entry name" value="SAM DOMAIN-CONTAINING PROTEIN SAMSN-1"/>
    <property type="match status" value="1"/>
</dbReference>
<proteinExistence type="predicted"/>
<dbReference type="Pfam" id="PF12485">
    <property type="entry name" value="SPIDER"/>
    <property type="match status" value="1"/>
</dbReference>
<protein>
    <submittedName>
        <fullName evidence="6">SAM domain, SH3 domain and nuclear localisation signals 1b</fullName>
    </submittedName>
</protein>
<gene>
    <name evidence="6" type="primary">samsn1b</name>
</gene>
<feature type="region of interest" description="Disordered" evidence="4">
    <location>
        <begin position="47"/>
        <end position="79"/>
    </location>
</feature>
<dbReference type="Pfam" id="PF07647">
    <property type="entry name" value="SAM_2"/>
    <property type="match status" value="1"/>
</dbReference>
<evidence type="ECO:0000256" key="4">
    <source>
        <dbReference type="SAM" id="MobiDB-lite"/>
    </source>
</evidence>
<name>A0A8D2ZKL9_SCOMX</name>
<feature type="compositionally biased region" description="Polar residues" evidence="4">
    <location>
        <begin position="602"/>
        <end position="614"/>
    </location>
</feature>
<dbReference type="InterPro" id="IPR021090">
    <property type="entry name" value="SPIDER"/>
</dbReference>
<dbReference type="InterPro" id="IPR051725">
    <property type="entry name" value="SAM-SH3_domain_protein"/>
</dbReference>
<evidence type="ECO:0000313" key="6">
    <source>
        <dbReference type="Ensembl" id="ENSSMAP00000003708.2"/>
    </source>
</evidence>
<feature type="compositionally biased region" description="Low complexity" evidence="4">
    <location>
        <begin position="413"/>
        <end position="435"/>
    </location>
</feature>
<evidence type="ECO:0000256" key="1">
    <source>
        <dbReference type="ARBA" id="ARBA00022443"/>
    </source>
</evidence>
<dbReference type="PANTHER" id="PTHR12301">
    <property type="entry name" value="SAM-DOMAIN, SH3 AND NUCLEAR LOCALIZATION SIGNALS PROTEIN RELATED"/>
    <property type="match status" value="1"/>
</dbReference>
<feature type="region of interest" description="Disordered" evidence="4">
    <location>
        <begin position="97"/>
        <end position="233"/>
    </location>
</feature>
<reference evidence="6" key="2">
    <citation type="submission" date="2025-08" db="UniProtKB">
        <authorList>
            <consortium name="Ensembl"/>
        </authorList>
    </citation>
    <scope>IDENTIFICATION</scope>
</reference>
<dbReference type="SUPFAM" id="SSF47769">
    <property type="entry name" value="SAM/Pointed domain"/>
    <property type="match status" value="1"/>
</dbReference>
<accession>A0A8D2ZKL9</accession>
<dbReference type="GeneTree" id="ENSGT00940000157806"/>
<dbReference type="PROSITE" id="PS50002">
    <property type="entry name" value="SH3"/>
    <property type="match status" value="1"/>
</dbReference>
<evidence type="ECO:0000259" key="5">
    <source>
        <dbReference type="PROSITE" id="PS50002"/>
    </source>
</evidence>
<keyword evidence="1 3" id="KW-0728">SH3 domain</keyword>
<dbReference type="Proteomes" id="UP000694558">
    <property type="component" value="Chromosome 4"/>
</dbReference>
<feature type="compositionally biased region" description="Basic and acidic residues" evidence="4">
    <location>
        <begin position="180"/>
        <end position="189"/>
    </location>
</feature>
<evidence type="ECO:0000256" key="2">
    <source>
        <dbReference type="ARBA" id="ARBA00022553"/>
    </source>
</evidence>
<dbReference type="CDD" id="cd11822">
    <property type="entry name" value="SH3_SASH_like"/>
    <property type="match status" value="1"/>
</dbReference>
<feature type="compositionally biased region" description="Basic and acidic residues" evidence="4">
    <location>
        <begin position="97"/>
        <end position="112"/>
    </location>
</feature>
<dbReference type="InterPro" id="IPR001660">
    <property type="entry name" value="SAM"/>
</dbReference>
<dbReference type="SUPFAM" id="SSF50044">
    <property type="entry name" value="SH3-domain"/>
    <property type="match status" value="1"/>
</dbReference>
<feature type="region of interest" description="Disordered" evidence="4">
    <location>
        <begin position="580"/>
        <end position="645"/>
    </location>
</feature>
<keyword evidence="2" id="KW-0597">Phosphoprotein</keyword>
<dbReference type="Ensembl" id="ENSSMAT00000003771.2">
    <property type="protein sequence ID" value="ENSSMAP00000003708.2"/>
    <property type="gene ID" value="ENSSMAG00000002314.2"/>
</dbReference>
<dbReference type="InterPro" id="IPR013761">
    <property type="entry name" value="SAM/pointed_sf"/>
</dbReference>
<dbReference type="Gene3D" id="1.10.150.50">
    <property type="entry name" value="Transcription Factor, Ets-1"/>
    <property type="match status" value="1"/>
</dbReference>
<dbReference type="AlphaFoldDB" id="A0A8D2ZKL9"/>
<organism evidence="6 7">
    <name type="scientific">Scophthalmus maximus</name>
    <name type="common">Turbot</name>
    <name type="synonym">Psetta maxima</name>
    <dbReference type="NCBI Taxonomy" id="52904"/>
    <lineage>
        <taxon>Eukaryota</taxon>
        <taxon>Metazoa</taxon>
        <taxon>Chordata</taxon>
        <taxon>Craniata</taxon>
        <taxon>Vertebrata</taxon>
        <taxon>Euteleostomi</taxon>
        <taxon>Actinopterygii</taxon>
        <taxon>Neopterygii</taxon>
        <taxon>Teleostei</taxon>
        <taxon>Neoteleostei</taxon>
        <taxon>Acanthomorphata</taxon>
        <taxon>Carangaria</taxon>
        <taxon>Pleuronectiformes</taxon>
        <taxon>Pleuronectoidei</taxon>
        <taxon>Scophthalmidae</taxon>
        <taxon>Scophthalmus</taxon>
    </lineage>
</organism>
<sequence length="645" mass="71686">MNLFCFTLAGSTESIYEPAYSQSLKEVLPKYQCSPALLSCGPEWGGSDPSIGSNQPENAMKSKRGNKRSCLPTSPSENETLEKDISHVCWMSSGDQKDLSHQNKVQSREMREAPCQSSRLTRDDRVKELNRDRTQTDLPAQESETAADKAESIHTKRRLKKLQSLVQAKKAHQGGAGKGKNTESEDNDRLSGVLSNSNPVLTCIGLGKRAEKSSSPQRQQAKGRDDSEEEGIVSPRVGNHLWSPFECPQPWSPFYHTCHPPRHELWGCGGTLSLPRATEWDRFESLIQELDIKQPSLSPPQMVRSITDLHLSPNTLTRFGRLDAFSQHMPLMKPRDDGSCAKQEQTDDPTKSGPKELQMEAPESVRTHAEAPPERVQTATIDGDTQKNGALKEAAGGRPLTKGHRQSTNSLESLYSLNSGQSSSSGVTSGSDCSSNRGSLRLEDDLLCTRQFCGRARVHTDHVPSPYDTESLKLKVGDVIDIIAKPPMGTWTGMLNGRIGNFKFIYVDVLGEERPEIHKETHSHKVKHRSTVQEVLKRLSLEQNGYQTAEDLMRLREHHLMELNVTDPEHRHRLLAAVDPLQQLRPDRQLENEANQEAEASGKNTKADMNSCSRDSGCPDNPTEDTDFHVASQQPLTAVKTVSRE</sequence>
<dbReference type="SMART" id="SM00454">
    <property type="entry name" value="SAM"/>
    <property type="match status" value="1"/>
</dbReference>
<evidence type="ECO:0000256" key="3">
    <source>
        <dbReference type="PROSITE-ProRule" id="PRU00192"/>
    </source>
</evidence>
<reference evidence="6" key="1">
    <citation type="submission" date="2023-05" db="EMBL/GenBank/DDBJ databases">
        <title>High-quality long-read genome of Scophthalmus maximus.</title>
        <authorList>
            <person name="Lien S."/>
            <person name="Martinez P."/>
        </authorList>
    </citation>
    <scope>NUCLEOTIDE SEQUENCE [LARGE SCALE GENOMIC DNA]</scope>
</reference>
<feature type="region of interest" description="Disordered" evidence="4">
    <location>
        <begin position="329"/>
        <end position="436"/>
    </location>
</feature>
<dbReference type="Gene3D" id="2.30.30.40">
    <property type="entry name" value="SH3 Domains"/>
    <property type="match status" value="1"/>
</dbReference>
<feature type="compositionally biased region" description="Basic and acidic residues" evidence="4">
    <location>
        <begin position="333"/>
        <end position="373"/>
    </location>
</feature>
<dbReference type="InterPro" id="IPR001452">
    <property type="entry name" value="SH3_domain"/>
</dbReference>
<feature type="domain" description="SH3" evidence="5">
    <location>
        <begin position="451"/>
        <end position="512"/>
    </location>
</feature>
<feature type="compositionally biased region" description="Basic and acidic residues" evidence="4">
    <location>
        <begin position="120"/>
        <end position="135"/>
    </location>
</feature>
<evidence type="ECO:0000313" key="7">
    <source>
        <dbReference type="Proteomes" id="UP000694558"/>
    </source>
</evidence>